<evidence type="ECO:0000313" key="2">
    <source>
        <dbReference type="Proteomes" id="UP000248806"/>
    </source>
</evidence>
<keyword evidence="2" id="KW-1185">Reference proteome</keyword>
<reference evidence="1 2" key="1">
    <citation type="submission" date="2018-06" db="EMBL/GenBank/DDBJ databases">
        <title>Genomic Encyclopedia of Archaeal and Bacterial Type Strains, Phase II (KMG-II): from individual species to whole genera.</title>
        <authorList>
            <person name="Goeker M."/>
        </authorList>
    </citation>
    <scope>NUCLEOTIDE SEQUENCE [LARGE SCALE GENOMIC DNA]</scope>
    <source>
        <strain evidence="1 2">ATCC BAA-1881</strain>
    </source>
</reference>
<dbReference type="AlphaFoldDB" id="A0A326U2S1"/>
<comment type="caution">
    <text evidence="1">The sequence shown here is derived from an EMBL/GenBank/DDBJ whole genome shotgun (WGS) entry which is preliminary data.</text>
</comment>
<sequence>MRRQKKQQQNITPLFPKANDSLPTTNLVWPAYDQLRKSDGALLVPRLCLSFNDVRVVETIVGSYISYLEHTSRLKPSNRAKIQRLSGLRARLHGLLAHEQKDSLSSAAILLTLEDLELLNEVLDAFLTLIKRLTVRSQERDELVQALRFLQRTIEDMIQIQLNGVE</sequence>
<dbReference type="EMBL" id="QKUF01000016">
    <property type="protein sequence ID" value="PZW26058.1"/>
    <property type="molecule type" value="Genomic_DNA"/>
</dbReference>
<accession>A0A326U2S1</accession>
<dbReference type="Proteomes" id="UP000248806">
    <property type="component" value="Unassembled WGS sequence"/>
</dbReference>
<gene>
    <name evidence="1" type="ORF">EI42_04017</name>
</gene>
<proteinExistence type="predicted"/>
<name>A0A326U2S1_THEHA</name>
<organism evidence="1 2">
    <name type="scientific">Thermosporothrix hazakensis</name>
    <dbReference type="NCBI Taxonomy" id="644383"/>
    <lineage>
        <taxon>Bacteria</taxon>
        <taxon>Bacillati</taxon>
        <taxon>Chloroflexota</taxon>
        <taxon>Ktedonobacteria</taxon>
        <taxon>Ktedonobacterales</taxon>
        <taxon>Thermosporotrichaceae</taxon>
        <taxon>Thermosporothrix</taxon>
    </lineage>
</organism>
<protein>
    <submittedName>
        <fullName evidence="1">Uncharacterized protein</fullName>
    </submittedName>
</protein>
<dbReference type="RefSeq" id="WP_111324357.1">
    <property type="nucleotide sequence ID" value="NZ_BIFX01000003.1"/>
</dbReference>
<evidence type="ECO:0000313" key="1">
    <source>
        <dbReference type="EMBL" id="PZW26058.1"/>
    </source>
</evidence>